<evidence type="ECO:0000256" key="5">
    <source>
        <dbReference type="SAM" id="MobiDB-lite"/>
    </source>
</evidence>
<feature type="transmembrane region" description="Helical" evidence="6">
    <location>
        <begin position="340"/>
        <end position="362"/>
    </location>
</feature>
<keyword evidence="8" id="KW-1185">Reference proteome</keyword>
<dbReference type="InterPro" id="IPR030185">
    <property type="entry name" value="Mae1"/>
</dbReference>
<dbReference type="InterPro" id="IPR004695">
    <property type="entry name" value="SLAC1/Mae1/Ssu1/TehA"/>
</dbReference>
<dbReference type="EMBL" id="CAJVRL010000041">
    <property type="protein sequence ID" value="CAG8951195.1"/>
    <property type="molecule type" value="Genomic_DNA"/>
</dbReference>
<feature type="transmembrane region" description="Helical" evidence="6">
    <location>
        <begin position="78"/>
        <end position="99"/>
    </location>
</feature>
<proteinExistence type="predicted"/>
<accession>A0A9N9KS89</accession>
<dbReference type="GO" id="GO:0016020">
    <property type="term" value="C:membrane"/>
    <property type="evidence" value="ECO:0007669"/>
    <property type="project" value="UniProtKB-SubCell"/>
</dbReference>
<keyword evidence="3 6" id="KW-1133">Transmembrane helix</keyword>
<comment type="subcellular location">
    <subcellularLocation>
        <location evidence="1">Membrane</location>
        <topology evidence="1">Multi-pass membrane protein</topology>
    </subcellularLocation>
</comment>
<comment type="caution">
    <text evidence="7">The sequence shown here is derived from an EMBL/GenBank/DDBJ whole genome shotgun (WGS) entry which is preliminary data.</text>
</comment>
<feature type="transmembrane region" description="Helical" evidence="6">
    <location>
        <begin position="47"/>
        <end position="66"/>
    </location>
</feature>
<feature type="transmembrane region" description="Helical" evidence="6">
    <location>
        <begin position="251"/>
        <end position="274"/>
    </location>
</feature>
<keyword evidence="2 6" id="KW-0812">Transmembrane</keyword>
<keyword evidence="4 6" id="KW-0472">Membrane</keyword>
<dbReference type="InterPro" id="IPR038665">
    <property type="entry name" value="Voltage-dep_anion_channel_sf"/>
</dbReference>
<reference evidence="7" key="1">
    <citation type="submission" date="2021-07" db="EMBL/GenBank/DDBJ databases">
        <authorList>
            <person name="Durling M."/>
        </authorList>
    </citation>
    <scope>NUCLEOTIDE SEQUENCE</scope>
</reference>
<feature type="transmembrane region" description="Helical" evidence="6">
    <location>
        <begin position="368"/>
        <end position="391"/>
    </location>
</feature>
<dbReference type="CDD" id="cd09317">
    <property type="entry name" value="TDT_Mae1_like"/>
    <property type="match status" value="1"/>
</dbReference>
<evidence type="ECO:0000313" key="8">
    <source>
        <dbReference type="Proteomes" id="UP000696280"/>
    </source>
</evidence>
<evidence type="ECO:0000256" key="2">
    <source>
        <dbReference type="ARBA" id="ARBA00022692"/>
    </source>
</evidence>
<sequence length="410" mass="45336">MATPGEKAVSRRKTQSANSMAGLKEQVQTSKEREQGNVGIRDRIHHFTWAWFAATMSTGGIGLLLAKTPNRFPGINTIGEVIFVFDLALFICLCISIAIRFTLFQGTLKSSLAHPTESLFFATFWISITNIISNIQCYGVPKTGNWLVVTLRVVFWIYVALTFIVAVCQYFFLFTGKPLTPQSAMPAWTLPVFPIMLAGSLASLLGPSQPPEKALPMMIAGVTFQGLGLLIATYVYGIYMSRLMSAGLPRSSMRAGMFIAVGPPSFTGLAYLGISEDLGRIFPAHGSISSISHPEMLPDIFRIVAVCVALFLWATAFWFFCISVVSTIYGIMVDGMIFHLVWWAFVFPNVGFTIFTISIGNALMSEGILWVGSVMTILVIVTWIFVGFAHFRAVWRRDILWPGKDEDRDS</sequence>
<dbReference type="PANTHER" id="PTHR31162">
    <property type="entry name" value="MALIC ACID TRANSPORT PROTEIN-RELATED"/>
    <property type="match status" value="1"/>
</dbReference>
<evidence type="ECO:0000256" key="4">
    <source>
        <dbReference type="ARBA" id="ARBA00023136"/>
    </source>
</evidence>
<feature type="transmembrane region" description="Helical" evidence="6">
    <location>
        <begin position="300"/>
        <end position="328"/>
    </location>
</feature>
<feature type="transmembrane region" description="Helical" evidence="6">
    <location>
        <begin position="153"/>
        <end position="173"/>
    </location>
</feature>
<dbReference type="Pfam" id="PF03595">
    <property type="entry name" value="SLAC1"/>
    <property type="match status" value="1"/>
</dbReference>
<evidence type="ECO:0000256" key="1">
    <source>
        <dbReference type="ARBA" id="ARBA00004141"/>
    </source>
</evidence>
<feature type="region of interest" description="Disordered" evidence="5">
    <location>
        <begin position="1"/>
        <end position="35"/>
    </location>
</feature>
<dbReference type="OrthoDB" id="2901184at2759"/>
<feature type="transmembrane region" description="Helical" evidence="6">
    <location>
        <begin position="217"/>
        <end position="239"/>
    </location>
</feature>
<protein>
    <recommendedName>
        <fullName evidence="9">Malic acid transport protein</fullName>
    </recommendedName>
</protein>
<dbReference type="GO" id="GO:0015140">
    <property type="term" value="F:malate transmembrane transporter activity"/>
    <property type="evidence" value="ECO:0007669"/>
    <property type="project" value="InterPro"/>
</dbReference>
<organism evidence="7 8">
    <name type="scientific">Hymenoscyphus fraxineus</name>
    <dbReference type="NCBI Taxonomy" id="746836"/>
    <lineage>
        <taxon>Eukaryota</taxon>
        <taxon>Fungi</taxon>
        <taxon>Dikarya</taxon>
        <taxon>Ascomycota</taxon>
        <taxon>Pezizomycotina</taxon>
        <taxon>Leotiomycetes</taxon>
        <taxon>Helotiales</taxon>
        <taxon>Helotiaceae</taxon>
        <taxon>Hymenoscyphus</taxon>
    </lineage>
</organism>
<name>A0A9N9KS89_9HELO</name>
<dbReference type="AlphaFoldDB" id="A0A9N9KS89"/>
<dbReference type="Proteomes" id="UP000696280">
    <property type="component" value="Unassembled WGS sequence"/>
</dbReference>
<feature type="transmembrane region" description="Helical" evidence="6">
    <location>
        <begin position="119"/>
        <end position="141"/>
    </location>
</feature>
<evidence type="ECO:0000256" key="3">
    <source>
        <dbReference type="ARBA" id="ARBA00022989"/>
    </source>
</evidence>
<evidence type="ECO:0000313" key="7">
    <source>
        <dbReference type="EMBL" id="CAG8951195.1"/>
    </source>
</evidence>
<dbReference type="Gene3D" id="1.50.10.150">
    <property type="entry name" value="Voltage-dependent anion channel"/>
    <property type="match status" value="1"/>
</dbReference>
<gene>
    <name evidence="7" type="ORF">HYFRA_00007942</name>
</gene>
<evidence type="ECO:0008006" key="9">
    <source>
        <dbReference type="Google" id="ProtNLM"/>
    </source>
</evidence>
<evidence type="ECO:0000256" key="6">
    <source>
        <dbReference type="SAM" id="Phobius"/>
    </source>
</evidence>
<dbReference type="PANTHER" id="PTHR31162:SF0">
    <property type="entry name" value="MALIC ACID TRANSPORT PROTEIN"/>
    <property type="match status" value="1"/>
</dbReference>